<protein>
    <recommendedName>
        <fullName evidence="7">Ubiquitin-like protease family profile domain-containing protein</fullName>
    </recommendedName>
</protein>
<feature type="compositionally biased region" description="Polar residues" evidence="6">
    <location>
        <begin position="334"/>
        <end position="343"/>
    </location>
</feature>
<feature type="compositionally biased region" description="Low complexity" evidence="6">
    <location>
        <begin position="204"/>
        <end position="221"/>
    </location>
</feature>
<comment type="similarity">
    <text evidence="1">Belongs to the peptidase C48 family.</text>
</comment>
<dbReference type="InterPro" id="IPR003653">
    <property type="entry name" value="Peptidase_C48_C"/>
</dbReference>
<dbReference type="Gene3D" id="3.30.310.130">
    <property type="entry name" value="Ubiquitin-related"/>
    <property type="match status" value="2"/>
</dbReference>
<dbReference type="GO" id="GO:0016926">
    <property type="term" value="P:protein desumoylation"/>
    <property type="evidence" value="ECO:0007669"/>
    <property type="project" value="TreeGrafter"/>
</dbReference>
<evidence type="ECO:0000256" key="3">
    <source>
        <dbReference type="ARBA" id="ARBA00022670"/>
    </source>
</evidence>
<feature type="compositionally biased region" description="Polar residues" evidence="6">
    <location>
        <begin position="737"/>
        <end position="748"/>
    </location>
</feature>
<evidence type="ECO:0000256" key="4">
    <source>
        <dbReference type="ARBA" id="ARBA00022786"/>
    </source>
</evidence>
<evidence type="ECO:0000259" key="7">
    <source>
        <dbReference type="PROSITE" id="PS50600"/>
    </source>
</evidence>
<keyword evidence="4" id="KW-0833">Ubl conjugation pathway</keyword>
<dbReference type="SUPFAM" id="SSF54001">
    <property type="entry name" value="Cysteine proteinases"/>
    <property type="match status" value="1"/>
</dbReference>
<dbReference type="GO" id="GO:0070139">
    <property type="term" value="F:SUMO-specific endopeptidase activity"/>
    <property type="evidence" value="ECO:0007669"/>
    <property type="project" value="TreeGrafter"/>
</dbReference>
<reference evidence="8" key="1">
    <citation type="submission" date="2020-10" db="EMBL/GenBank/DDBJ databases">
        <title>Chromosome-scale genome assembly of the Allis shad, Alosa alosa.</title>
        <authorList>
            <person name="Margot Z."/>
            <person name="Christophe K."/>
            <person name="Cabau C."/>
            <person name="Louis A."/>
            <person name="Berthelot C."/>
            <person name="Parey E."/>
            <person name="Roest Crollius H."/>
            <person name="Montfort J."/>
            <person name="Robinson-Rechavi M."/>
            <person name="Bucao C."/>
            <person name="Bouchez O."/>
            <person name="Gislard M."/>
            <person name="Lluch J."/>
            <person name="Milhes M."/>
            <person name="Lampietro C."/>
            <person name="Lopez Roques C."/>
            <person name="Donnadieu C."/>
            <person name="Braasch I."/>
            <person name="Desvignes T."/>
            <person name="Postlethwait J."/>
            <person name="Bobe J."/>
            <person name="Guiguen Y."/>
        </authorList>
    </citation>
    <scope>NUCLEOTIDE SEQUENCE</scope>
    <source>
        <strain evidence="8">M-15738</strain>
        <tissue evidence="8">Blood</tissue>
    </source>
</reference>
<dbReference type="FunFam" id="1.10.418.20:FF:000004">
    <property type="entry name" value="sentrin-specific protease 7 isoform X1"/>
    <property type="match status" value="1"/>
</dbReference>
<keyword evidence="3" id="KW-0645">Protease</keyword>
<evidence type="ECO:0000256" key="1">
    <source>
        <dbReference type="ARBA" id="ARBA00005234"/>
    </source>
</evidence>
<feature type="compositionally biased region" description="Polar residues" evidence="6">
    <location>
        <begin position="13"/>
        <end position="23"/>
    </location>
</feature>
<evidence type="ECO:0000256" key="6">
    <source>
        <dbReference type="SAM" id="MobiDB-lite"/>
    </source>
</evidence>
<feature type="compositionally biased region" description="Low complexity" evidence="6">
    <location>
        <begin position="547"/>
        <end position="576"/>
    </location>
</feature>
<evidence type="ECO:0000256" key="2">
    <source>
        <dbReference type="ARBA" id="ARBA00022553"/>
    </source>
</evidence>
<dbReference type="Gene3D" id="1.10.418.20">
    <property type="match status" value="2"/>
</dbReference>
<evidence type="ECO:0000313" key="9">
    <source>
        <dbReference type="Proteomes" id="UP000823561"/>
    </source>
</evidence>
<keyword evidence="9" id="KW-1185">Reference proteome</keyword>
<dbReference type="PROSITE" id="PS50600">
    <property type="entry name" value="ULP_PROTEASE"/>
    <property type="match status" value="1"/>
</dbReference>
<dbReference type="GO" id="GO:0005634">
    <property type="term" value="C:nucleus"/>
    <property type="evidence" value="ECO:0007669"/>
    <property type="project" value="TreeGrafter"/>
</dbReference>
<feature type="compositionally biased region" description="Basic residues" evidence="6">
    <location>
        <begin position="292"/>
        <end position="307"/>
    </location>
</feature>
<dbReference type="PANTHER" id="PTHR46896:SF2">
    <property type="entry name" value="SENTRIN-SPECIFIC PROTEASE 7"/>
    <property type="match status" value="1"/>
</dbReference>
<dbReference type="PANTHER" id="PTHR46896">
    <property type="entry name" value="SENTRIN-SPECIFIC PROTEASE"/>
    <property type="match status" value="1"/>
</dbReference>
<proteinExistence type="inferred from homology"/>
<feature type="region of interest" description="Disordered" evidence="6">
    <location>
        <begin position="1"/>
        <end position="354"/>
    </location>
</feature>
<keyword evidence="5" id="KW-0378">Hydrolase</keyword>
<dbReference type="Pfam" id="PF02902">
    <property type="entry name" value="Peptidase_C48"/>
    <property type="match status" value="1"/>
</dbReference>
<gene>
    <name evidence="8" type="ORF">AALO_G00291640</name>
</gene>
<feature type="compositionally biased region" description="Polar residues" evidence="6">
    <location>
        <begin position="33"/>
        <end position="66"/>
    </location>
</feature>
<dbReference type="Proteomes" id="UP000823561">
    <property type="component" value="Chromosome 23"/>
</dbReference>
<dbReference type="FunFam" id="1.10.418.20:FF:000001">
    <property type="entry name" value="sentrin-specific protease 6 isoform X1"/>
    <property type="match status" value="1"/>
</dbReference>
<evidence type="ECO:0000256" key="5">
    <source>
        <dbReference type="ARBA" id="ARBA00022801"/>
    </source>
</evidence>
<keyword evidence="2" id="KW-0597">Phosphoprotein</keyword>
<organism evidence="8 9">
    <name type="scientific">Alosa alosa</name>
    <name type="common">allis shad</name>
    <dbReference type="NCBI Taxonomy" id="278164"/>
    <lineage>
        <taxon>Eukaryota</taxon>
        <taxon>Metazoa</taxon>
        <taxon>Chordata</taxon>
        <taxon>Craniata</taxon>
        <taxon>Vertebrata</taxon>
        <taxon>Euteleostomi</taxon>
        <taxon>Actinopterygii</taxon>
        <taxon>Neopterygii</taxon>
        <taxon>Teleostei</taxon>
        <taxon>Clupei</taxon>
        <taxon>Clupeiformes</taxon>
        <taxon>Clupeoidei</taxon>
        <taxon>Clupeidae</taxon>
        <taxon>Alosa</taxon>
    </lineage>
</organism>
<comment type="caution">
    <text evidence="8">The sequence shown here is derived from an EMBL/GenBank/DDBJ whole genome shotgun (WGS) entry which is preliminary data.</text>
</comment>
<evidence type="ECO:0000313" key="8">
    <source>
        <dbReference type="EMBL" id="KAG5262053.1"/>
    </source>
</evidence>
<dbReference type="EMBL" id="JADWDJ010000023">
    <property type="protein sequence ID" value="KAG5262053.1"/>
    <property type="molecule type" value="Genomic_DNA"/>
</dbReference>
<feature type="compositionally biased region" description="Basic and acidic residues" evidence="6">
    <location>
        <begin position="70"/>
        <end position="87"/>
    </location>
</feature>
<dbReference type="GO" id="GO:0006508">
    <property type="term" value="P:proteolysis"/>
    <property type="evidence" value="ECO:0007669"/>
    <property type="project" value="UniProtKB-KW"/>
</dbReference>
<sequence length="889" mass="98563">METPFRIPKIRQPSDSNIHSQSPLRYLNDDTPCKSSWTSTRHASKWNQDSQTLTSGNTQKPKSQMNGGADRWRPKRASDSLCHEDSQRFVGDSPRPQRFQGNGGVGKRKSPNSEEEEEFSWTKTPVKQRPKSPDRDTPLREDGSRGLNGGQAAENGSWHKKNGEGQGKPPTPTTHGNSPPCPPKRSAEASVVADTPEKTPLERPQPSSVKGGSSSSSSPSGYQAKWRDQVKCPTPEKTPLERPQPSSVKGGGSSSSSPSGYQAKWRDQVKCPSRPPLRVPPKNPYDEDMKRLMRPRCLRTYSRKPKPKPGPIEPIVLSSDDEKGDEDDNDMSLRRSSQNQTEPSAAGKSSAGLQEVPSVMELPFAELHMGSLRAQSRGAIMITHEGLGIPLKGGSGDEVSVTAVASELRRYGVWDGGLAQDGSLFPASGEAAPSLLFLVVSDPQARLMQSELMEIQSIHRPGQASPFMLLVLNEHLEDLQAALLASIMDLVGLRSGQPGLSSPLAWAEGLELLHCSGQEEHLLALLGQPPGSPGRTEAQGGARNGESPSGRGASQSSQAAAKASSSVSSTWKTRSAGSPCRTQALPRRLIQYPPPPSKGGITVTTEDLECLKSGEFLNDVIIDFYLKYLLQERADQDMRERSHIFSSFFYKQLTRKDTASEEATEGSSEYRRHQRVRTWTRHVDIFNKDYIFVPVNQEAHWYLVIICFPGLEKPQVVKWGGPVQEGSAGVKKKCEPQASSQGTNVRATSSYQRSQSLPDCTQQSCTKESICRRPCILVMDSLKLSFHERIYKLLRDYLQVEWEVRRGTPRRFTPDNMKGSHCKVPLQDNSSDCGLYLLQYVEAFLQNPVVHFDPPLRLEHWFPRQQVRRKREEIRDLVLQLYHQQGAAK</sequence>
<feature type="region of interest" description="Disordered" evidence="6">
    <location>
        <begin position="525"/>
        <end position="601"/>
    </location>
</feature>
<dbReference type="InterPro" id="IPR051947">
    <property type="entry name" value="Sentrin-specific_protease"/>
</dbReference>
<feature type="domain" description="Ubiquitin-like protease family profile" evidence="7">
    <location>
        <begin position="601"/>
        <end position="844"/>
    </location>
</feature>
<feature type="region of interest" description="Disordered" evidence="6">
    <location>
        <begin position="725"/>
        <end position="748"/>
    </location>
</feature>
<accession>A0AAV6FGX3</accession>
<dbReference type="InterPro" id="IPR038765">
    <property type="entry name" value="Papain-like_cys_pep_sf"/>
</dbReference>
<dbReference type="GO" id="GO:0005737">
    <property type="term" value="C:cytoplasm"/>
    <property type="evidence" value="ECO:0007669"/>
    <property type="project" value="TreeGrafter"/>
</dbReference>
<name>A0AAV6FGX3_9TELE</name>
<feature type="compositionally biased region" description="Pro residues" evidence="6">
    <location>
        <begin position="273"/>
        <end position="283"/>
    </location>
</feature>
<feature type="compositionally biased region" description="Basic and acidic residues" evidence="6">
    <location>
        <begin position="131"/>
        <end position="144"/>
    </location>
</feature>
<dbReference type="AlphaFoldDB" id="A0AAV6FGX3"/>